<dbReference type="SUPFAM" id="SSF55729">
    <property type="entry name" value="Acyl-CoA N-acyltransferases (Nat)"/>
    <property type="match status" value="1"/>
</dbReference>
<dbReference type="Pfam" id="PF13302">
    <property type="entry name" value="Acetyltransf_3"/>
    <property type="match status" value="1"/>
</dbReference>
<accession>A0ABR8SZG2</accession>
<dbReference type="RefSeq" id="WP_191800190.1">
    <property type="nucleotide sequence ID" value="NZ_JACSQL010000004.1"/>
</dbReference>
<gene>
    <name evidence="2" type="ORF">H9647_12145</name>
</gene>
<keyword evidence="3" id="KW-1185">Reference proteome</keyword>
<organism evidence="2 3">
    <name type="scientific">Paenibacillus gallinarum</name>
    <dbReference type="NCBI Taxonomy" id="2762232"/>
    <lineage>
        <taxon>Bacteria</taxon>
        <taxon>Bacillati</taxon>
        <taxon>Bacillota</taxon>
        <taxon>Bacilli</taxon>
        <taxon>Bacillales</taxon>
        <taxon>Paenibacillaceae</taxon>
        <taxon>Paenibacillus</taxon>
    </lineage>
</organism>
<dbReference type="InterPro" id="IPR000182">
    <property type="entry name" value="GNAT_dom"/>
</dbReference>
<dbReference type="Proteomes" id="UP000608071">
    <property type="component" value="Unassembled WGS sequence"/>
</dbReference>
<evidence type="ECO:0000313" key="3">
    <source>
        <dbReference type="Proteomes" id="UP000608071"/>
    </source>
</evidence>
<dbReference type="PANTHER" id="PTHR43415">
    <property type="entry name" value="SPERMIDINE N(1)-ACETYLTRANSFERASE"/>
    <property type="match status" value="1"/>
</dbReference>
<sequence length="193" mass="22658">MKKEIMEESFIPKVLQGKKVYLKPLNASDAKAYYKQLFNVETRRLTGTKAIFNYEQIVEYIDRKRGDDSSVILLIALQETDELIGDIVLQDLDYTNRSANLRVAIDQSEHQGQGYGTEALRLMLDYGFGRLQLHRIELNVYDFNERAAHVYEKVGFKVEGRQRDALFYDHEYHDAILMSMLEGEYREKYRNVE</sequence>
<proteinExistence type="predicted"/>
<dbReference type="EMBL" id="JACSQL010000004">
    <property type="protein sequence ID" value="MBD7968817.1"/>
    <property type="molecule type" value="Genomic_DNA"/>
</dbReference>
<name>A0ABR8SZG2_9BACL</name>
<protein>
    <submittedName>
        <fullName evidence="2">GNAT family N-acetyltransferase</fullName>
    </submittedName>
</protein>
<dbReference type="Gene3D" id="3.40.630.30">
    <property type="match status" value="1"/>
</dbReference>
<reference evidence="2 3" key="1">
    <citation type="submission" date="2020-08" db="EMBL/GenBank/DDBJ databases">
        <title>A Genomic Blueprint of the Chicken Gut Microbiome.</title>
        <authorList>
            <person name="Gilroy R."/>
            <person name="Ravi A."/>
            <person name="Getino M."/>
            <person name="Pursley I."/>
            <person name="Horton D.L."/>
            <person name="Alikhan N.-F."/>
            <person name="Baker D."/>
            <person name="Gharbi K."/>
            <person name="Hall N."/>
            <person name="Watson M."/>
            <person name="Adriaenssens E.M."/>
            <person name="Foster-Nyarko E."/>
            <person name="Jarju S."/>
            <person name="Secka A."/>
            <person name="Antonio M."/>
            <person name="Oren A."/>
            <person name="Chaudhuri R."/>
            <person name="La Ragione R.M."/>
            <person name="Hildebrand F."/>
            <person name="Pallen M.J."/>
        </authorList>
    </citation>
    <scope>NUCLEOTIDE SEQUENCE [LARGE SCALE GENOMIC DNA]</scope>
    <source>
        <strain evidence="2 3">Sa2BVA9</strain>
    </source>
</reference>
<evidence type="ECO:0000313" key="2">
    <source>
        <dbReference type="EMBL" id="MBD7968817.1"/>
    </source>
</evidence>
<feature type="domain" description="N-acetyltransferase" evidence="1">
    <location>
        <begin position="20"/>
        <end position="183"/>
    </location>
</feature>
<evidence type="ECO:0000259" key="1">
    <source>
        <dbReference type="PROSITE" id="PS51186"/>
    </source>
</evidence>
<dbReference type="PROSITE" id="PS51186">
    <property type="entry name" value="GNAT"/>
    <property type="match status" value="1"/>
</dbReference>
<dbReference type="CDD" id="cd04301">
    <property type="entry name" value="NAT_SF"/>
    <property type="match status" value="1"/>
</dbReference>
<dbReference type="InterPro" id="IPR016181">
    <property type="entry name" value="Acyl_CoA_acyltransferase"/>
</dbReference>
<comment type="caution">
    <text evidence="2">The sequence shown here is derived from an EMBL/GenBank/DDBJ whole genome shotgun (WGS) entry which is preliminary data.</text>
</comment>
<dbReference type="PANTHER" id="PTHR43415:SF3">
    <property type="entry name" value="GNAT-FAMILY ACETYLTRANSFERASE"/>
    <property type="match status" value="1"/>
</dbReference>